<name>A0A4Q2KEK4_9FIRM</name>
<keyword evidence="1" id="KW-1133">Transmembrane helix</keyword>
<reference evidence="2 3" key="1">
    <citation type="journal article" date="2019" name="Gut">
        <title>Antibiotics-induced monodominance of a novel gut bacterial order.</title>
        <authorList>
            <person name="Hildebrand F."/>
            <person name="Moitinho-Silva L."/>
            <person name="Blasche S."/>
            <person name="Jahn M.T."/>
            <person name="Gossmann T.I."/>
            <person name="Heuerta-Cepas J."/>
            <person name="Hercog R."/>
            <person name="Luetge M."/>
            <person name="Bahram M."/>
            <person name="Pryszlak A."/>
            <person name="Alves R.J."/>
            <person name="Waszak S.M."/>
            <person name="Zhu A."/>
            <person name="Ye L."/>
            <person name="Costea P.I."/>
            <person name="Aalvink S."/>
            <person name="Belzer C."/>
            <person name="Forslund S.K."/>
            <person name="Sunagawa S."/>
            <person name="Hentschel U."/>
            <person name="Merten C."/>
            <person name="Patil K.R."/>
            <person name="Benes V."/>
            <person name="Bork P."/>
        </authorList>
    </citation>
    <scope>NUCLEOTIDE SEQUENCE [LARGE SCALE GENOMIC DNA]</scope>
    <source>
        <strain evidence="2 3">HDS1380</strain>
    </source>
</reference>
<feature type="transmembrane region" description="Helical" evidence="1">
    <location>
        <begin position="46"/>
        <end position="65"/>
    </location>
</feature>
<comment type="caution">
    <text evidence="2">The sequence shown here is derived from an EMBL/GenBank/DDBJ whole genome shotgun (WGS) entry which is preliminary data.</text>
</comment>
<evidence type="ECO:0000256" key="1">
    <source>
        <dbReference type="SAM" id="Phobius"/>
    </source>
</evidence>
<dbReference type="Pfam" id="PF11449">
    <property type="entry name" value="ArsP_2"/>
    <property type="match status" value="2"/>
</dbReference>
<evidence type="ECO:0000313" key="2">
    <source>
        <dbReference type="EMBL" id="RXZ61922.1"/>
    </source>
</evidence>
<evidence type="ECO:0000313" key="3">
    <source>
        <dbReference type="Proteomes" id="UP000291269"/>
    </source>
</evidence>
<keyword evidence="1" id="KW-0472">Membrane</keyword>
<dbReference type="Proteomes" id="UP000291269">
    <property type="component" value="Unassembled WGS sequence"/>
</dbReference>
<gene>
    <name evidence="2" type="ORF">ESZ91_05915</name>
</gene>
<dbReference type="EMBL" id="SDOZ01000002">
    <property type="protein sequence ID" value="RXZ61922.1"/>
    <property type="molecule type" value="Genomic_DNA"/>
</dbReference>
<feature type="transmembrane region" description="Helical" evidence="1">
    <location>
        <begin position="171"/>
        <end position="190"/>
    </location>
</feature>
<keyword evidence="3" id="KW-1185">Reference proteome</keyword>
<proteinExistence type="predicted"/>
<dbReference type="OrthoDB" id="9783550at2"/>
<accession>A0A4Q2KEK4</accession>
<feature type="transmembrane region" description="Helical" evidence="1">
    <location>
        <begin position="202"/>
        <end position="223"/>
    </location>
</feature>
<dbReference type="RefSeq" id="WP_129225083.1">
    <property type="nucleotide sequence ID" value="NZ_SDOZ01000002.1"/>
</dbReference>
<sequence length="289" mass="31169">MTDIIVDAIVDSLKLFPFLFLIYAVIEVLEHNTAIGKKGGVLQGNLAPLLGALTGIVPQCGFSVMSAKLYDRKLIRTGTILSVFIATSDEAIIILLSDGSKALSVLPLIGLKLLLAVVVGYAANAFLKHERLDRTEEPIGACCEECDDCARVGNGFIERYILTPLYHSLKIFFFILAVNLVFGVIFYFAGEEQISAFLQRGYVFQPFLTALVGLIPNCASSVILTQTYILGGISFGGLFAGLCSNAGLGLVVLFKNPKNLKKNCLMVLVLYTVGTAAGLIIDLFCRLAM</sequence>
<organism evidence="2 3">
    <name type="scientific">Candidatus Borkfalkia ceftriaxoniphila</name>
    <dbReference type="NCBI Taxonomy" id="2508949"/>
    <lineage>
        <taxon>Bacteria</taxon>
        <taxon>Bacillati</taxon>
        <taxon>Bacillota</taxon>
        <taxon>Clostridia</taxon>
        <taxon>Christensenellales</taxon>
        <taxon>Christensenellaceae</taxon>
        <taxon>Candidatus Borkfalkia</taxon>
    </lineage>
</organism>
<dbReference type="NCBIfam" id="NF037962">
    <property type="entry name" value="arsenic_eff"/>
    <property type="match status" value="1"/>
</dbReference>
<dbReference type="AlphaFoldDB" id="A0A4Q2KEK4"/>
<feature type="transmembrane region" description="Helical" evidence="1">
    <location>
        <begin position="103"/>
        <end position="123"/>
    </location>
</feature>
<protein>
    <recommendedName>
        <fullName evidence="4">Arsenic efflux protein</fullName>
    </recommendedName>
</protein>
<feature type="transmembrane region" description="Helical" evidence="1">
    <location>
        <begin position="77"/>
        <end position="96"/>
    </location>
</feature>
<feature type="transmembrane region" description="Helical" evidence="1">
    <location>
        <begin position="15"/>
        <end position="34"/>
    </location>
</feature>
<feature type="transmembrane region" description="Helical" evidence="1">
    <location>
        <begin position="265"/>
        <end position="284"/>
    </location>
</feature>
<dbReference type="InterPro" id="IPR021552">
    <property type="entry name" value="ArsP_2"/>
</dbReference>
<evidence type="ECO:0008006" key="4">
    <source>
        <dbReference type="Google" id="ProtNLM"/>
    </source>
</evidence>
<feature type="transmembrane region" description="Helical" evidence="1">
    <location>
        <begin position="229"/>
        <end position="253"/>
    </location>
</feature>
<keyword evidence="1" id="KW-0812">Transmembrane</keyword>